<evidence type="ECO:0000256" key="1">
    <source>
        <dbReference type="SAM" id="Phobius"/>
    </source>
</evidence>
<gene>
    <name evidence="2" type="ORF">V6N12_068137</name>
</gene>
<sequence>MMWVGCGSFVAGVGDGECDAGGLGGVGAKLAVASGVRAGLSGMLAAGVGAWGSAAGLWWLADGVGMATWIGVASVSSIFHMYSFLVQPDRSGVNLSDGRLGTAARRHKAEIMQGKAKMPLSFWQESDNSLAITSPTLKWYSPISHCYCVFASSIVSIEFHHPIQISLGCFSAQSEPAEVEQPLVYDGFQAIVLCSVIEEETLFFPDLLLSNNVVVTCSGCYVLEPGGQVFDKGRR</sequence>
<organism evidence="2 3">
    <name type="scientific">Hibiscus sabdariffa</name>
    <name type="common">roselle</name>
    <dbReference type="NCBI Taxonomy" id="183260"/>
    <lineage>
        <taxon>Eukaryota</taxon>
        <taxon>Viridiplantae</taxon>
        <taxon>Streptophyta</taxon>
        <taxon>Embryophyta</taxon>
        <taxon>Tracheophyta</taxon>
        <taxon>Spermatophyta</taxon>
        <taxon>Magnoliopsida</taxon>
        <taxon>eudicotyledons</taxon>
        <taxon>Gunneridae</taxon>
        <taxon>Pentapetalae</taxon>
        <taxon>rosids</taxon>
        <taxon>malvids</taxon>
        <taxon>Malvales</taxon>
        <taxon>Malvaceae</taxon>
        <taxon>Malvoideae</taxon>
        <taxon>Hibiscus</taxon>
    </lineage>
</organism>
<protein>
    <submittedName>
        <fullName evidence="2">Uncharacterized protein</fullName>
    </submittedName>
</protein>
<dbReference type="EMBL" id="JBBPBM010000005">
    <property type="protein sequence ID" value="KAK8583881.1"/>
    <property type="molecule type" value="Genomic_DNA"/>
</dbReference>
<keyword evidence="1" id="KW-0812">Transmembrane</keyword>
<keyword evidence="1" id="KW-0472">Membrane</keyword>
<reference evidence="2 3" key="1">
    <citation type="journal article" date="2024" name="G3 (Bethesda)">
        <title>Genome assembly of Hibiscus sabdariffa L. provides insights into metabolisms of medicinal natural products.</title>
        <authorList>
            <person name="Kim T."/>
        </authorList>
    </citation>
    <scope>NUCLEOTIDE SEQUENCE [LARGE SCALE GENOMIC DNA]</scope>
    <source>
        <strain evidence="2">TK-2024</strain>
        <tissue evidence="2">Old leaves</tissue>
    </source>
</reference>
<name>A0ABR2FP74_9ROSI</name>
<accession>A0ABR2FP74</accession>
<keyword evidence="1" id="KW-1133">Transmembrane helix</keyword>
<proteinExistence type="predicted"/>
<comment type="caution">
    <text evidence="2">The sequence shown here is derived from an EMBL/GenBank/DDBJ whole genome shotgun (WGS) entry which is preliminary data.</text>
</comment>
<evidence type="ECO:0000313" key="2">
    <source>
        <dbReference type="EMBL" id="KAK8583881.1"/>
    </source>
</evidence>
<feature type="transmembrane region" description="Helical" evidence="1">
    <location>
        <begin position="66"/>
        <end position="85"/>
    </location>
</feature>
<evidence type="ECO:0000313" key="3">
    <source>
        <dbReference type="Proteomes" id="UP001472677"/>
    </source>
</evidence>
<feature type="transmembrane region" description="Helical" evidence="1">
    <location>
        <begin position="38"/>
        <end position="60"/>
    </location>
</feature>
<dbReference type="Proteomes" id="UP001472677">
    <property type="component" value="Unassembled WGS sequence"/>
</dbReference>
<keyword evidence="3" id="KW-1185">Reference proteome</keyword>